<dbReference type="Proteomes" id="UP000299102">
    <property type="component" value="Unassembled WGS sequence"/>
</dbReference>
<accession>A0A4C1VGG2</accession>
<gene>
    <name evidence="1" type="ORF">EVAR_16302_1</name>
</gene>
<comment type="caution">
    <text evidence="1">The sequence shown here is derived from an EMBL/GenBank/DDBJ whole genome shotgun (WGS) entry which is preliminary data.</text>
</comment>
<evidence type="ECO:0000313" key="2">
    <source>
        <dbReference type="Proteomes" id="UP000299102"/>
    </source>
</evidence>
<dbReference type="AlphaFoldDB" id="A0A4C1VGG2"/>
<name>A0A4C1VGG2_EUMVA</name>
<dbReference type="EMBL" id="BGZK01000333">
    <property type="protein sequence ID" value="GBP37397.1"/>
    <property type="molecule type" value="Genomic_DNA"/>
</dbReference>
<protein>
    <submittedName>
        <fullName evidence="1">Uncharacterized protein</fullName>
    </submittedName>
</protein>
<evidence type="ECO:0000313" key="1">
    <source>
        <dbReference type="EMBL" id="GBP37397.1"/>
    </source>
</evidence>
<sequence>MDGETSNLPLVAVIEENVLPVAIYESENFQNSCSSPVVVANGVGDKSAARGRPIIVEWERRKAFGGPLSFGDSSLRYRALHFSKLPAAT</sequence>
<organism evidence="1 2">
    <name type="scientific">Eumeta variegata</name>
    <name type="common">Bagworm moth</name>
    <name type="synonym">Eumeta japonica</name>
    <dbReference type="NCBI Taxonomy" id="151549"/>
    <lineage>
        <taxon>Eukaryota</taxon>
        <taxon>Metazoa</taxon>
        <taxon>Ecdysozoa</taxon>
        <taxon>Arthropoda</taxon>
        <taxon>Hexapoda</taxon>
        <taxon>Insecta</taxon>
        <taxon>Pterygota</taxon>
        <taxon>Neoptera</taxon>
        <taxon>Endopterygota</taxon>
        <taxon>Lepidoptera</taxon>
        <taxon>Glossata</taxon>
        <taxon>Ditrysia</taxon>
        <taxon>Tineoidea</taxon>
        <taxon>Psychidae</taxon>
        <taxon>Oiketicinae</taxon>
        <taxon>Eumeta</taxon>
    </lineage>
</organism>
<proteinExistence type="predicted"/>
<keyword evidence="2" id="KW-1185">Reference proteome</keyword>
<reference evidence="1 2" key="1">
    <citation type="journal article" date="2019" name="Commun. Biol.">
        <title>The bagworm genome reveals a unique fibroin gene that provides high tensile strength.</title>
        <authorList>
            <person name="Kono N."/>
            <person name="Nakamura H."/>
            <person name="Ohtoshi R."/>
            <person name="Tomita M."/>
            <person name="Numata K."/>
            <person name="Arakawa K."/>
        </authorList>
    </citation>
    <scope>NUCLEOTIDE SEQUENCE [LARGE SCALE GENOMIC DNA]</scope>
</reference>